<comment type="caution">
    <text evidence="1">The sequence shown here is derived from an EMBL/GenBank/DDBJ whole genome shotgun (WGS) entry which is preliminary data.</text>
</comment>
<sequence length="80" mass="9076">MGEHHTPRKPSSSGRLPAYNPLRLTARHFPSEIPATGEEHTQALQDQHQRTAPDTAHFWTLAQAYRLRLAPLSEIRLKKG</sequence>
<dbReference type="Proteomes" id="UP000579812">
    <property type="component" value="Unassembled WGS sequence"/>
</dbReference>
<evidence type="ECO:0000313" key="1">
    <source>
        <dbReference type="EMBL" id="KAF4114410.1"/>
    </source>
</evidence>
<keyword evidence="2" id="KW-1185">Reference proteome</keyword>
<reference evidence="1 2" key="1">
    <citation type="submission" date="2020-04" db="EMBL/GenBank/DDBJ databases">
        <title>Chromosome-level genome assembly of a cyprinid fish Onychostoma macrolepis by integration of Nanopore Sequencing, Bionano and Hi-C technology.</title>
        <authorList>
            <person name="Wang D."/>
        </authorList>
    </citation>
    <scope>NUCLEOTIDE SEQUENCE [LARGE SCALE GENOMIC DNA]</scope>
    <source>
        <strain evidence="1">SWU-2019</strain>
        <tissue evidence="1">Muscle</tissue>
    </source>
</reference>
<organism evidence="1 2">
    <name type="scientific">Onychostoma macrolepis</name>
    <dbReference type="NCBI Taxonomy" id="369639"/>
    <lineage>
        <taxon>Eukaryota</taxon>
        <taxon>Metazoa</taxon>
        <taxon>Chordata</taxon>
        <taxon>Craniata</taxon>
        <taxon>Vertebrata</taxon>
        <taxon>Euteleostomi</taxon>
        <taxon>Actinopterygii</taxon>
        <taxon>Neopterygii</taxon>
        <taxon>Teleostei</taxon>
        <taxon>Ostariophysi</taxon>
        <taxon>Cypriniformes</taxon>
        <taxon>Cyprinidae</taxon>
        <taxon>Acrossocheilinae</taxon>
        <taxon>Onychostoma</taxon>
    </lineage>
</organism>
<dbReference type="EMBL" id="JAAMOB010000004">
    <property type="protein sequence ID" value="KAF4114410.1"/>
    <property type="molecule type" value="Genomic_DNA"/>
</dbReference>
<name>A0A7J6D574_9TELE</name>
<accession>A0A7J6D574</accession>
<protein>
    <submittedName>
        <fullName evidence="1">Uncharacterized protein</fullName>
    </submittedName>
</protein>
<proteinExistence type="predicted"/>
<gene>
    <name evidence="1" type="ORF">G5714_004633</name>
</gene>
<dbReference type="AlphaFoldDB" id="A0A7J6D574"/>
<evidence type="ECO:0000313" key="2">
    <source>
        <dbReference type="Proteomes" id="UP000579812"/>
    </source>
</evidence>